<gene>
    <name evidence="15" type="ORF">H9625_11370</name>
</gene>
<comment type="similarity">
    <text evidence="10 11">Belongs to the TonB-dependent receptor family.</text>
</comment>
<dbReference type="InterPro" id="IPR037066">
    <property type="entry name" value="Plug_dom_sf"/>
</dbReference>
<dbReference type="InterPro" id="IPR012910">
    <property type="entry name" value="Plug_dom"/>
</dbReference>
<keyword evidence="5 12" id="KW-0732">Signal</keyword>
<protein>
    <submittedName>
        <fullName evidence="15">TonB-dependent receptor</fullName>
    </submittedName>
</protein>
<organism evidence="15 16">
    <name type="scientific">Phocaeicola intestinalis</name>
    <dbReference type="NCBI Taxonomy" id="2762212"/>
    <lineage>
        <taxon>Bacteria</taxon>
        <taxon>Pseudomonadati</taxon>
        <taxon>Bacteroidota</taxon>
        <taxon>Bacteroidia</taxon>
        <taxon>Bacteroidales</taxon>
        <taxon>Bacteroidaceae</taxon>
        <taxon>Phocaeicola</taxon>
    </lineage>
</organism>
<evidence type="ECO:0000256" key="2">
    <source>
        <dbReference type="ARBA" id="ARBA00022448"/>
    </source>
</evidence>
<reference evidence="15 16" key="1">
    <citation type="submission" date="2020-08" db="EMBL/GenBank/DDBJ databases">
        <title>A Genomic Blueprint of the Chicken Gut Microbiome.</title>
        <authorList>
            <person name="Gilroy R."/>
            <person name="Ravi A."/>
            <person name="Getino M."/>
            <person name="Pursley I."/>
            <person name="Horton D.L."/>
            <person name="Alikhan N.-F."/>
            <person name="Baker D."/>
            <person name="Gharbi K."/>
            <person name="Hall N."/>
            <person name="Watson M."/>
            <person name="Adriaenssens E.M."/>
            <person name="Foster-Nyarko E."/>
            <person name="Jarju S."/>
            <person name="Secka A."/>
            <person name="Antonio M."/>
            <person name="Oren A."/>
            <person name="Chaudhuri R."/>
            <person name="La Ragione R.M."/>
            <person name="Hildebrand F."/>
            <person name="Pallen M.J."/>
        </authorList>
    </citation>
    <scope>NUCLEOTIDE SEQUENCE [LARGE SCALE GENOMIC DNA]</scope>
    <source>
        <strain evidence="15 16">Sa1CVN1</strain>
    </source>
</reference>
<dbReference type="PANTHER" id="PTHR30069:SF29">
    <property type="entry name" value="HEMOGLOBIN AND HEMOGLOBIN-HAPTOGLOBIN-BINDING PROTEIN 1-RELATED"/>
    <property type="match status" value="1"/>
</dbReference>
<keyword evidence="6 11" id="KW-0798">TonB box</keyword>
<dbReference type="EMBL" id="JACSPP010000036">
    <property type="protein sequence ID" value="MBD8041023.1"/>
    <property type="molecule type" value="Genomic_DNA"/>
</dbReference>
<evidence type="ECO:0000256" key="7">
    <source>
        <dbReference type="ARBA" id="ARBA00023136"/>
    </source>
</evidence>
<dbReference type="PROSITE" id="PS52016">
    <property type="entry name" value="TONB_DEPENDENT_REC_3"/>
    <property type="match status" value="1"/>
</dbReference>
<keyword evidence="2 10" id="KW-0813">Transport</keyword>
<dbReference type="SUPFAM" id="SSF56935">
    <property type="entry name" value="Porins"/>
    <property type="match status" value="1"/>
</dbReference>
<evidence type="ECO:0000256" key="12">
    <source>
        <dbReference type="SAM" id="SignalP"/>
    </source>
</evidence>
<sequence length="791" mass="89725">MRKWIVTFFLLAASMAWAQDDSELRQIYMQAEEEYTIGHFDASIRLLNENIAGFDGALKTSAYRLLSLCYLGKDHVQDAEKYASLLLKEDPYYSTSIHDPLRFADMIERLKRGEETTITTASQQAESIEEAPVPVTLITEEMIKAIGARTLKDVLLAYVPGITSVESSNEVNVAMHGVYSGGQEKILIMLNGQRMNARVTNKAAPDYSISLEKVKQIEVLRGPASSLYGNVALMAVVNLITKDGSEINGVEASVGFGNFKQKKGSILFGTRFINMDFMAWGTIYASDGQKRFVAAEKSVGPNPHDGYAWTEAYNRLPSYDFGFNFKWWKLSLSFNQRYGKKVPVYADVYTSMGSLYDYNKYRVIDGEGPGHGMSFTHAGLLYSDKFNNCSFNIEAYFDLNKSNLYSIIGDEVEGNATDGSVYYSALQIMKWSEFSIGGTATLNYSYPQIGHLGKGNILAGLQMEYMRLYGTEGLLGSDYTNITTYWPTDAFRLGGESTYSPFIQLKHYFNEKLILNSGVRYDIKRRVNKKMKSSISPRVSFIYLPNKKINLKLNYGRSFVDAPYFYRYNQSPSYQGPEDMEPEYMEAIQVSFNYQPIPGLSYNGVLFYNNLEGLIYRDNAAKSDEPHYINGGKLKVFGIENVLEYQRPRFRANFNMTYQSALSGENYNLSGHQIYNVPNWFMNATLSGNLVHKTDHKFWLYANGRLIGKQLSPIDNIQIGGNTVVDMNYQLPIVFTMNLGARYYFHNVELELTTYNLFDKTYYQGGSTLVPYIQQGFSILGTVRYILKKKK</sequence>
<dbReference type="PANTHER" id="PTHR30069">
    <property type="entry name" value="TONB-DEPENDENT OUTER MEMBRANE RECEPTOR"/>
    <property type="match status" value="1"/>
</dbReference>
<proteinExistence type="inferred from homology"/>
<dbReference type="Pfam" id="PF07715">
    <property type="entry name" value="Plug"/>
    <property type="match status" value="1"/>
</dbReference>
<evidence type="ECO:0000256" key="5">
    <source>
        <dbReference type="ARBA" id="ARBA00022729"/>
    </source>
</evidence>
<dbReference type="InterPro" id="IPR036942">
    <property type="entry name" value="Beta-barrel_TonB_sf"/>
</dbReference>
<dbReference type="Pfam" id="PF00593">
    <property type="entry name" value="TonB_dep_Rec_b-barrel"/>
    <property type="match status" value="1"/>
</dbReference>
<evidence type="ECO:0000256" key="1">
    <source>
        <dbReference type="ARBA" id="ARBA00004571"/>
    </source>
</evidence>
<feature type="domain" description="TonB-dependent receptor plug" evidence="14">
    <location>
        <begin position="128"/>
        <end position="234"/>
    </location>
</feature>
<comment type="subcellular location">
    <subcellularLocation>
        <location evidence="1 10">Cell outer membrane</location>
        <topology evidence="1 10">Multi-pass membrane protein</topology>
    </subcellularLocation>
</comment>
<evidence type="ECO:0000256" key="3">
    <source>
        <dbReference type="ARBA" id="ARBA00022452"/>
    </source>
</evidence>
<evidence type="ECO:0000259" key="13">
    <source>
        <dbReference type="Pfam" id="PF00593"/>
    </source>
</evidence>
<keyword evidence="9 10" id="KW-0998">Cell outer membrane</keyword>
<dbReference type="Gene3D" id="2.40.170.20">
    <property type="entry name" value="TonB-dependent receptor, beta-barrel domain"/>
    <property type="match status" value="1"/>
</dbReference>
<evidence type="ECO:0000313" key="16">
    <source>
        <dbReference type="Proteomes" id="UP000620874"/>
    </source>
</evidence>
<evidence type="ECO:0000256" key="9">
    <source>
        <dbReference type="ARBA" id="ARBA00023237"/>
    </source>
</evidence>
<name>A0ABR8Y9Y8_9BACT</name>
<keyword evidence="7 10" id="KW-0472">Membrane</keyword>
<evidence type="ECO:0000256" key="10">
    <source>
        <dbReference type="PROSITE-ProRule" id="PRU01360"/>
    </source>
</evidence>
<feature type="chain" id="PRO_5046423037" evidence="12">
    <location>
        <begin position="19"/>
        <end position="791"/>
    </location>
</feature>
<dbReference type="InterPro" id="IPR039426">
    <property type="entry name" value="TonB-dep_rcpt-like"/>
</dbReference>
<dbReference type="InterPro" id="IPR000531">
    <property type="entry name" value="Beta-barrel_TonB"/>
</dbReference>
<dbReference type="RefSeq" id="WP_191764403.1">
    <property type="nucleotide sequence ID" value="NZ_JACSPP010000036.1"/>
</dbReference>
<evidence type="ECO:0000259" key="14">
    <source>
        <dbReference type="Pfam" id="PF07715"/>
    </source>
</evidence>
<feature type="signal peptide" evidence="12">
    <location>
        <begin position="1"/>
        <end position="18"/>
    </location>
</feature>
<comment type="caution">
    <text evidence="15">The sequence shown here is derived from an EMBL/GenBank/DDBJ whole genome shotgun (WGS) entry which is preliminary data.</text>
</comment>
<keyword evidence="16" id="KW-1185">Reference proteome</keyword>
<keyword evidence="8 15" id="KW-0675">Receptor</keyword>
<keyword evidence="4 10" id="KW-0812">Transmembrane</keyword>
<keyword evidence="3 10" id="KW-1134">Transmembrane beta strand</keyword>
<evidence type="ECO:0000256" key="4">
    <source>
        <dbReference type="ARBA" id="ARBA00022692"/>
    </source>
</evidence>
<dbReference type="Gene3D" id="2.170.130.10">
    <property type="entry name" value="TonB-dependent receptor, plug domain"/>
    <property type="match status" value="1"/>
</dbReference>
<accession>A0ABR8Y9Y8</accession>
<evidence type="ECO:0000256" key="11">
    <source>
        <dbReference type="RuleBase" id="RU003357"/>
    </source>
</evidence>
<evidence type="ECO:0000256" key="8">
    <source>
        <dbReference type="ARBA" id="ARBA00023170"/>
    </source>
</evidence>
<dbReference type="Proteomes" id="UP000620874">
    <property type="component" value="Unassembled WGS sequence"/>
</dbReference>
<evidence type="ECO:0000256" key="6">
    <source>
        <dbReference type="ARBA" id="ARBA00023077"/>
    </source>
</evidence>
<evidence type="ECO:0000313" key="15">
    <source>
        <dbReference type="EMBL" id="MBD8041023.1"/>
    </source>
</evidence>
<feature type="domain" description="TonB-dependent receptor-like beta-barrel" evidence="13">
    <location>
        <begin position="321"/>
        <end position="740"/>
    </location>
</feature>